<dbReference type="EMBL" id="SDPP02000001">
    <property type="protein sequence ID" value="KAA1380140.1"/>
    <property type="molecule type" value="Genomic_DNA"/>
</dbReference>
<dbReference type="OrthoDB" id="3746871at2"/>
<organism evidence="2 3">
    <name type="scientific">Aeromicrobium fastidiosum</name>
    <dbReference type="NCBI Taxonomy" id="52699"/>
    <lineage>
        <taxon>Bacteria</taxon>
        <taxon>Bacillati</taxon>
        <taxon>Actinomycetota</taxon>
        <taxon>Actinomycetes</taxon>
        <taxon>Propionibacteriales</taxon>
        <taxon>Nocardioidaceae</taxon>
        <taxon>Aeromicrobium</taxon>
    </lineage>
</organism>
<reference evidence="2" key="1">
    <citation type="submission" date="2019-09" db="EMBL/GenBank/DDBJ databases">
        <authorList>
            <person name="Li J."/>
        </authorList>
    </citation>
    <scope>NUCLEOTIDE SEQUENCE [LARGE SCALE GENOMIC DNA]</scope>
    <source>
        <strain evidence="2">NRBC 14897</strain>
    </source>
</reference>
<evidence type="ECO:0000313" key="3">
    <source>
        <dbReference type="Proteomes" id="UP001515100"/>
    </source>
</evidence>
<name>A0A641APX5_9ACTN</name>
<gene>
    <name evidence="2" type="ORF">ESP62_002755</name>
</gene>
<dbReference type="AlphaFoldDB" id="A0A641APX5"/>
<protein>
    <recommendedName>
        <fullName evidence="4">Secreted protein</fullName>
    </recommendedName>
</protein>
<dbReference type="Proteomes" id="UP001515100">
    <property type="component" value="Unassembled WGS sequence"/>
</dbReference>
<evidence type="ECO:0000256" key="1">
    <source>
        <dbReference type="SAM" id="SignalP"/>
    </source>
</evidence>
<keyword evidence="3" id="KW-1185">Reference proteome</keyword>
<sequence length="216" mass="20516">MKIKNAAIGTAALALGAVAVAGPALATGSAYQVSVGGSSASGTHNITATAGSISFGVPGTSMSCSSANVPGAPAPVTTVTSGASVTDIASIGQVNFVGCTIPGGAATVTTTGPWTLHGTGAATSGSSDVVAGHIEGISARVFNAACDFTVTGTARGSFDEATQKLAVSEPGGTGGQLVVASVNPAKPCLSKVKTGMIASFGGTFTLVSPDGTILVG</sequence>
<dbReference type="RefSeq" id="WP_129180319.1">
    <property type="nucleotide sequence ID" value="NZ_JAGIOG010000001.1"/>
</dbReference>
<feature type="chain" id="PRO_5024931670" description="Secreted protein" evidence="1">
    <location>
        <begin position="27"/>
        <end position="216"/>
    </location>
</feature>
<comment type="caution">
    <text evidence="2">The sequence shown here is derived from an EMBL/GenBank/DDBJ whole genome shotgun (WGS) entry which is preliminary data.</text>
</comment>
<keyword evidence="1" id="KW-0732">Signal</keyword>
<accession>A0A641APX5</accession>
<evidence type="ECO:0008006" key="4">
    <source>
        <dbReference type="Google" id="ProtNLM"/>
    </source>
</evidence>
<evidence type="ECO:0000313" key="2">
    <source>
        <dbReference type="EMBL" id="KAA1380140.1"/>
    </source>
</evidence>
<feature type="signal peptide" evidence="1">
    <location>
        <begin position="1"/>
        <end position="26"/>
    </location>
</feature>
<proteinExistence type="predicted"/>